<comment type="similarity">
    <text evidence="5">Belongs to the ubiquitin conjugation factor E4 family.</text>
</comment>
<dbReference type="GO" id="GO:0005634">
    <property type="term" value="C:nucleus"/>
    <property type="evidence" value="ECO:0007669"/>
    <property type="project" value="UniProtKB-SubCell"/>
</dbReference>
<dbReference type="InterPro" id="IPR013083">
    <property type="entry name" value="Znf_RING/FYVE/PHD"/>
</dbReference>
<evidence type="ECO:0000256" key="10">
    <source>
        <dbReference type="ARBA" id="ARBA00023242"/>
    </source>
</evidence>
<comment type="subcellular location">
    <subcellularLocation>
        <location evidence="3">Cytoplasm</location>
    </subcellularLocation>
    <subcellularLocation>
        <location evidence="2">Nucleus</location>
    </subcellularLocation>
</comment>
<dbReference type="SUPFAM" id="SSF57850">
    <property type="entry name" value="RING/U-box"/>
    <property type="match status" value="1"/>
</dbReference>
<keyword evidence="9" id="KW-0833">Ubl conjugation pathway</keyword>
<proteinExistence type="inferred from homology"/>
<organism evidence="14 15">
    <name type="scientific">Hesseltinella vesiculosa</name>
    <dbReference type="NCBI Taxonomy" id="101127"/>
    <lineage>
        <taxon>Eukaryota</taxon>
        <taxon>Fungi</taxon>
        <taxon>Fungi incertae sedis</taxon>
        <taxon>Mucoromycota</taxon>
        <taxon>Mucoromycotina</taxon>
        <taxon>Mucoromycetes</taxon>
        <taxon>Mucorales</taxon>
        <taxon>Cunninghamellaceae</taxon>
        <taxon>Hesseltinella</taxon>
    </lineage>
</organism>
<accession>A0A1X2GLD7</accession>
<dbReference type="Gene3D" id="3.30.40.10">
    <property type="entry name" value="Zinc/RING finger domain, C3HC4 (zinc finger)"/>
    <property type="match status" value="1"/>
</dbReference>
<feature type="compositionally biased region" description="Basic and acidic residues" evidence="12">
    <location>
        <begin position="21"/>
        <end position="30"/>
    </location>
</feature>
<evidence type="ECO:0000256" key="4">
    <source>
        <dbReference type="ARBA" id="ARBA00004906"/>
    </source>
</evidence>
<dbReference type="UniPathway" id="UPA00143"/>
<keyword evidence="11" id="KW-0175">Coiled coil</keyword>
<dbReference type="Pfam" id="PF04564">
    <property type="entry name" value="U-box"/>
    <property type="match status" value="1"/>
</dbReference>
<evidence type="ECO:0000256" key="6">
    <source>
        <dbReference type="ARBA" id="ARBA00012483"/>
    </source>
</evidence>
<dbReference type="PANTHER" id="PTHR13931">
    <property type="entry name" value="UBIQUITINATION FACTOR E4"/>
    <property type="match status" value="1"/>
</dbReference>
<dbReference type="GO" id="GO:0036503">
    <property type="term" value="P:ERAD pathway"/>
    <property type="evidence" value="ECO:0007669"/>
    <property type="project" value="InterPro"/>
</dbReference>
<comment type="caution">
    <text evidence="14">The sequence shown here is derived from an EMBL/GenBank/DDBJ whole genome shotgun (WGS) entry which is preliminary data.</text>
</comment>
<evidence type="ECO:0000256" key="2">
    <source>
        <dbReference type="ARBA" id="ARBA00004123"/>
    </source>
</evidence>
<dbReference type="GO" id="GO:0000151">
    <property type="term" value="C:ubiquitin ligase complex"/>
    <property type="evidence" value="ECO:0007669"/>
    <property type="project" value="InterPro"/>
</dbReference>
<evidence type="ECO:0000256" key="1">
    <source>
        <dbReference type="ARBA" id="ARBA00000900"/>
    </source>
</evidence>
<sequence length="1078" mass="122670">MSSDAPDLEQIRMKRNAKLQQEQEEKKLNQAEKQQQPTQASSSNAMQALPVMKPSQPVTQRKPGHPKPESPMPTPVTTSAVSSPSTTSPTPSTPQQPAKSMEDWTNEIYARILQVTLDPGAVYKRGKCVYLHDLVEELEVESYPKPYRLNDQLLDRVILARLSIDPNVPHAELPDDIFATLQQLHFDYLCHSWKQVMDIRHNTVIRSKNVEKSVLDKRLAALDHIRGLIVSYSGLVIQIPDMFPQVESASPLGPLQLVNPLLAGPDSTEGMPVAYWSQLTQRFKDDGLESIMGPALAAISKKVSTSSVIGKFQDEIKCLSMLTDDKAFAGVLTSFPEFNPETTDAIRIQSESILGGFFSLGTYPDRLSEPSVADAFFSGTEDDNTNVRSSMNGLRGTVQGIEATLFGITNNLVRANATARDGLLNYYTHVLLLNKNRRQMQANMLLMSSESFMHSIATNLLRFCEPFLDVNHAKIDKIETDYLRTSNRIDVKEETKIKADQQQSDAYYKDAMVTDKHNFITEAFYLTLCFLHYGPLRAMSDFQNCIKELQDSKKQLKHAEAALLAGNNSTPAPFQEYAITQLKNKLERLTKFKLVYETMVLNPLLLDQMMNFYNLLMAWVLRLVDPTHKYPFEPMPLPLPEHVPDDFAALPEFIISDITEFFLFLGKYGYESRTISTHSQVDLVTFVITFLQNTSYIQNPHLKPKLIEILFFFTYPVYQGQPGELEPILNANPLALQHLIPALIAYYVEVELSGTDSMFYEKFNVRYHISHVMKRIWNHPGHRERLREVGPDLFARFVNMLRQDMDYLVGDSIDNLIKIHGIQTAMENTQEWQAQTQERIREQEQHLEQLERQVQSTVALGNETVNMVRYMSAETVAPFMAEGVVDRLAAMLDDTLLKLVGEKCTQLKVKNPKKYQFEPRALLSKLIDIYLNLSCPTFVQAVARDGRSYHKDHFARAANILTKYNLKNEDQIQALQRFVQLVEETLKQTTMEEEELANIPDEFEDPLMNILMEDPVRLPSSGTILDRSTVQSLWLGTAVDPYTREPFQIEKVEPVPELKARIAAWKAERAKKSAMDTQ</sequence>
<evidence type="ECO:0000256" key="8">
    <source>
        <dbReference type="ARBA" id="ARBA00022679"/>
    </source>
</evidence>
<feature type="compositionally biased region" description="Polar residues" evidence="12">
    <location>
        <begin position="37"/>
        <end position="46"/>
    </location>
</feature>
<dbReference type="Proteomes" id="UP000242146">
    <property type="component" value="Unassembled WGS sequence"/>
</dbReference>
<dbReference type="InterPro" id="IPR045132">
    <property type="entry name" value="UBE4"/>
</dbReference>
<evidence type="ECO:0000259" key="13">
    <source>
        <dbReference type="PROSITE" id="PS51698"/>
    </source>
</evidence>
<dbReference type="GO" id="GO:0034450">
    <property type="term" value="F:ubiquitin-ubiquitin ligase activity"/>
    <property type="evidence" value="ECO:0007669"/>
    <property type="project" value="InterPro"/>
</dbReference>
<feature type="region of interest" description="Disordered" evidence="12">
    <location>
        <begin position="1"/>
        <end position="101"/>
    </location>
</feature>
<evidence type="ECO:0000256" key="12">
    <source>
        <dbReference type="SAM" id="MobiDB-lite"/>
    </source>
</evidence>
<dbReference type="InterPro" id="IPR019474">
    <property type="entry name" value="Ub_conjug_fac_E4_core"/>
</dbReference>
<evidence type="ECO:0000256" key="11">
    <source>
        <dbReference type="SAM" id="Coils"/>
    </source>
</evidence>
<keyword evidence="7" id="KW-0963">Cytoplasm</keyword>
<dbReference type="GO" id="GO:0000209">
    <property type="term" value="P:protein polyubiquitination"/>
    <property type="evidence" value="ECO:0007669"/>
    <property type="project" value="TreeGrafter"/>
</dbReference>
<dbReference type="GO" id="GO:0005737">
    <property type="term" value="C:cytoplasm"/>
    <property type="evidence" value="ECO:0007669"/>
    <property type="project" value="UniProtKB-SubCell"/>
</dbReference>
<dbReference type="EMBL" id="MCGT01000010">
    <property type="protein sequence ID" value="ORX56341.1"/>
    <property type="molecule type" value="Genomic_DNA"/>
</dbReference>
<dbReference type="GO" id="GO:0006511">
    <property type="term" value="P:ubiquitin-dependent protein catabolic process"/>
    <property type="evidence" value="ECO:0007669"/>
    <property type="project" value="InterPro"/>
</dbReference>
<dbReference type="STRING" id="101127.A0A1X2GLD7"/>
<dbReference type="PANTHER" id="PTHR13931:SF2">
    <property type="entry name" value="UBIQUITIN CONJUGATION FACTOR E4 B"/>
    <property type="match status" value="1"/>
</dbReference>
<feature type="compositionally biased region" description="Low complexity" evidence="12">
    <location>
        <begin position="75"/>
        <end position="90"/>
    </location>
</feature>
<dbReference type="OrthoDB" id="20295at2759"/>
<feature type="domain" description="U-box" evidence="13">
    <location>
        <begin position="998"/>
        <end position="1072"/>
    </location>
</feature>
<protein>
    <recommendedName>
        <fullName evidence="6">RING-type E3 ubiquitin transferase</fullName>
        <ecNumber evidence="6">2.3.2.27</ecNumber>
    </recommendedName>
</protein>
<comment type="pathway">
    <text evidence="4">Protein modification; protein ubiquitination.</text>
</comment>
<comment type="catalytic activity">
    <reaction evidence="1">
        <text>S-ubiquitinyl-[E2 ubiquitin-conjugating enzyme]-L-cysteine + [acceptor protein]-L-lysine = [E2 ubiquitin-conjugating enzyme]-L-cysteine + N(6)-ubiquitinyl-[acceptor protein]-L-lysine.</text>
        <dbReference type="EC" id="2.3.2.27"/>
    </reaction>
</comment>
<evidence type="ECO:0000256" key="3">
    <source>
        <dbReference type="ARBA" id="ARBA00004496"/>
    </source>
</evidence>
<dbReference type="Pfam" id="PF10408">
    <property type="entry name" value="Ufd2P_core"/>
    <property type="match status" value="1"/>
</dbReference>
<evidence type="ECO:0000313" key="14">
    <source>
        <dbReference type="EMBL" id="ORX56341.1"/>
    </source>
</evidence>
<dbReference type="SMART" id="SM00504">
    <property type="entry name" value="Ubox"/>
    <property type="match status" value="1"/>
</dbReference>
<evidence type="ECO:0000256" key="7">
    <source>
        <dbReference type="ARBA" id="ARBA00022490"/>
    </source>
</evidence>
<dbReference type="AlphaFoldDB" id="A0A1X2GLD7"/>
<dbReference type="InterPro" id="IPR003613">
    <property type="entry name" value="Ubox_domain"/>
</dbReference>
<dbReference type="EC" id="2.3.2.27" evidence="6"/>
<evidence type="ECO:0000313" key="15">
    <source>
        <dbReference type="Proteomes" id="UP000242146"/>
    </source>
</evidence>
<feature type="coiled-coil region" evidence="11">
    <location>
        <begin position="833"/>
        <end position="860"/>
    </location>
</feature>
<keyword evidence="8" id="KW-0808">Transferase</keyword>
<name>A0A1X2GLD7_9FUNG</name>
<gene>
    <name evidence="14" type="ORF">DM01DRAFT_1334813</name>
</gene>
<reference evidence="14 15" key="1">
    <citation type="submission" date="2016-07" db="EMBL/GenBank/DDBJ databases">
        <title>Pervasive Adenine N6-methylation of Active Genes in Fungi.</title>
        <authorList>
            <consortium name="DOE Joint Genome Institute"/>
            <person name="Mondo S.J."/>
            <person name="Dannebaum R.O."/>
            <person name="Kuo R.C."/>
            <person name="Labutti K."/>
            <person name="Haridas S."/>
            <person name="Kuo A."/>
            <person name="Salamov A."/>
            <person name="Ahrendt S.R."/>
            <person name="Lipzen A."/>
            <person name="Sullivan W."/>
            <person name="Andreopoulos W.B."/>
            <person name="Clum A."/>
            <person name="Lindquist E."/>
            <person name="Daum C."/>
            <person name="Ramamoorthy G.K."/>
            <person name="Gryganskyi A."/>
            <person name="Culley D."/>
            <person name="Magnuson J.K."/>
            <person name="James T.Y."/>
            <person name="O'Malley M.A."/>
            <person name="Stajich J.E."/>
            <person name="Spatafora J.W."/>
            <person name="Visel A."/>
            <person name="Grigoriev I.V."/>
        </authorList>
    </citation>
    <scope>NUCLEOTIDE SEQUENCE [LARGE SCALE GENOMIC DNA]</scope>
    <source>
        <strain evidence="14 15">NRRL 3301</strain>
    </source>
</reference>
<dbReference type="FunFam" id="3.30.40.10:FF:000055">
    <property type="entry name" value="Ubiquitin conjugation factor e4 a"/>
    <property type="match status" value="1"/>
</dbReference>
<evidence type="ECO:0000256" key="5">
    <source>
        <dbReference type="ARBA" id="ARBA00007434"/>
    </source>
</evidence>
<keyword evidence="15" id="KW-1185">Reference proteome</keyword>
<keyword evidence="10" id="KW-0539">Nucleus</keyword>
<evidence type="ECO:0000256" key="9">
    <source>
        <dbReference type="ARBA" id="ARBA00022786"/>
    </source>
</evidence>
<dbReference type="PROSITE" id="PS51698">
    <property type="entry name" value="U_BOX"/>
    <property type="match status" value="1"/>
</dbReference>